<evidence type="ECO:0000313" key="1">
    <source>
        <dbReference type="EMBL" id="JAH25838.1"/>
    </source>
</evidence>
<organism evidence="1">
    <name type="scientific">Anguilla anguilla</name>
    <name type="common">European freshwater eel</name>
    <name type="synonym">Muraena anguilla</name>
    <dbReference type="NCBI Taxonomy" id="7936"/>
    <lineage>
        <taxon>Eukaryota</taxon>
        <taxon>Metazoa</taxon>
        <taxon>Chordata</taxon>
        <taxon>Craniata</taxon>
        <taxon>Vertebrata</taxon>
        <taxon>Euteleostomi</taxon>
        <taxon>Actinopterygii</taxon>
        <taxon>Neopterygii</taxon>
        <taxon>Teleostei</taxon>
        <taxon>Anguilliformes</taxon>
        <taxon>Anguillidae</taxon>
        <taxon>Anguilla</taxon>
    </lineage>
</organism>
<name>A0A0E9RBY2_ANGAN</name>
<dbReference type="EMBL" id="GBXM01082739">
    <property type="protein sequence ID" value="JAH25838.1"/>
    <property type="molecule type" value="Transcribed_RNA"/>
</dbReference>
<accession>A0A0E9RBY2</accession>
<reference evidence="1" key="2">
    <citation type="journal article" date="2015" name="Fish Shellfish Immunol.">
        <title>Early steps in the European eel (Anguilla anguilla)-Vibrio vulnificus interaction in the gills: Role of the RtxA13 toxin.</title>
        <authorList>
            <person name="Callol A."/>
            <person name="Pajuelo D."/>
            <person name="Ebbesson L."/>
            <person name="Teles M."/>
            <person name="MacKenzie S."/>
            <person name="Amaro C."/>
        </authorList>
    </citation>
    <scope>NUCLEOTIDE SEQUENCE</scope>
</reference>
<reference evidence="1" key="1">
    <citation type="submission" date="2014-11" db="EMBL/GenBank/DDBJ databases">
        <authorList>
            <person name="Amaro Gonzalez C."/>
        </authorList>
    </citation>
    <scope>NUCLEOTIDE SEQUENCE</scope>
</reference>
<sequence>MSLNVSSLSRLHRSLNAGMLFYLL</sequence>
<protein>
    <submittedName>
        <fullName evidence="1">Uncharacterized protein</fullName>
    </submittedName>
</protein>
<dbReference type="AlphaFoldDB" id="A0A0E9RBY2"/>
<proteinExistence type="predicted"/>